<dbReference type="EMBL" id="LAZR01056100">
    <property type="protein sequence ID" value="KKK74906.1"/>
    <property type="molecule type" value="Genomic_DNA"/>
</dbReference>
<dbReference type="AlphaFoldDB" id="A0A0F9ARV0"/>
<gene>
    <name evidence="1" type="ORF">LCGC14_2879100</name>
</gene>
<evidence type="ECO:0000313" key="1">
    <source>
        <dbReference type="EMBL" id="KKK74906.1"/>
    </source>
</evidence>
<comment type="caution">
    <text evidence="1">The sequence shown here is derived from an EMBL/GenBank/DDBJ whole genome shotgun (WGS) entry which is preliminary data.</text>
</comment>
<sequence length="83" mass="8524">MAQEPIRSVDAASLPVGNWVWTGALWVQQLGDSAGRSQGSILSADGDNLLPAGNVLKSYGGQIMELVQEADAPAGLNTLSGTT</sequence>
<proteinExistence type="predicted"/>
<name>A0A0F9ARV0_9ZZZZ</name>
<organism evidence="1">
    <name type="scientific">marine sediment metagenome</name>
    <dbReference type="NCBI Taxonomy" id="412755"/>
    <lineage>
        <taxon>unclassified sequences</taxon>
        <taxon>metagenomes</taxon>
        <taxon>ecological metagenomes</taxon>
    </lineage>
</organism>
<feature type="non-terminal residue" evidence="1">
    <location>
        <position position="83"/>
    </location>
</feature>
<accession>A0A0F9ARV0</accession>
<protein>
    <submittedName>
        <fullName evidence="1">Uncharacterized protein</fullName>
    </submittedName>
</protein>
<reference evidence="1" key="1">
    <citation type="journal article" date="2015" name="Nature">
        <title>Complex archaea that bridge the gap between prokaryotes and eukaryotes.</title>
        <authorList>
            <person name="Spang A."/>
            <person name="Saw J.H."/>
            <person name="Jorgensen S.L."/>
            <person name="Zaremba-Niedzwiedzka K."/>
            <person name="Martijn J."/>
            <person name="Lind A.E."/>
            <person name="van Eijk R."/>
            <person name="Schleper C."/>
            <person name="Guy L."/>
            <person name="Ettema T.J."/>
        </authorList>
    </citation>
    <scope>NUCLEOTIDE SEQUENCE</scope>
</reference>